<evidence type="ECO:0000259" key="11">
    <source>
        <dbReference type="Pfam" id="PF18011"/>
    </source>
</evidence>
<organism evidence="12">
    <name type="scientific">bioreactor metagenome</name>
    <dbReference type="NCBI Taxonomy" id="1076179"/>
    <lineage>
        <taxon>unclassified sequences</taxon>
        <taxon>metagenomes</taxon>
        <taxon>ecological metagenomes</taxon>
    </lineage>
</organism>
<dbReference type="GO" id="GO:0005829">
    <property type="term" value="C:cytosol"/>
    <property type="evidence" value="ECO:0007669"/>
    <property type="project" value="TreeGrafter"/>
</dbReference>
<keyword evidence="5" id="KW-0479">Metal-binding</keyword>
<dbReference type="InterPro" id="IPR043156">
    <property type="entry name" value="Catalase_clade2_helical"/>
</dbReference>
<reference evidence="12" key="1">
    <citation type="submission" date="2019-08" db="EMBL/GenBank/DDBJ databases">
        <authorList>
            <person name="Kucharzyk K."/>
            <person name="Murdoch R.W."/>
            <person name="Higgins S."/>
            <person name="Loffler F."/>
        </authorList>
    </citation>
    <scope>NUCLEOTIDE SEQUENCE</scope>
</reference>
<name>A0A645EB70_9ZZZZ</name>
<evidence type="ECO:0000256" key="1">
    <source>
        <dbReference type="ARBA" id="ARBA00001971"/>
    </source>
</evidence>
<dbReference type="CDD" id="cd03132">
    <property type="entry name" value="GATase1_catalase"/>
    <property type="match status" value="1"/>
</dbReference>
<proteinExistence type="predicted"/>
<keyword evidence="3 12" id="KW-0575">Peroxidase</keyword>
<dbReference type="GO" id="GO:0042744">
    <property type="term" value="P:hydrogen peroxide catabolic process"/>
    <property type="evidence" value="ECO:0007669"/>
    <property type="project" value="UniProtKB-KW"/>
</dbReference>
<dbReference type="EC" id="1.11.1.6" evidence="2"/>
<dbReference type="PANTHER" id="PTHR42821">
    <property type="entry name" value="CATALASE"/>
    <property type="match status" value="1"/>
</dbReference>
<feature type="region of interest" description="Disordered" evidence="9">
    <location>
        <begin position="1"/>
        <end position="27"/>
    </location>
</feature>
<evidence type="ECO:0000256" key="9">
    <source>
        <dbReference type="SAM" id="MobiDB-lite"/>
    </source>
</evidence>
<evidence type="ECO:0000256" key="5">
    <source>
        <dbReference type="ARBA" id="ARBA00022723"/>
    </source>
</evidence>
<feature type="domain" description="Catalase immune-responsive" evidence="10">
    <location>
        <begin position="48"/>
        <end position="111"/>
    </location>
</feature>
<dbReference type="Gene3D" id="3.40.50.880">
    <property type="match status" value="1"/>
</dbReference>
<dbReference type="GO" id="GO:0004096">
    <property type="term" value="F:catalase activity"/>
    <property type="evidence" value="ECO:0007669"/>
    <property type="project" value="UniProtKB-EC"/>
</dbReference>
<dbReference type="SUPFAM" id="SSF56634">
    <property type="entry name" value="Heme-dependent catalase-like"/>
    <property type="match status" value="1"/>
</dbReference>
<dbReference type="GO" id="GO:0046872">
    <property type="term" value="F:metal ion binding"/>
    <property type="evidence" value="ECO:0007669"/>
    <property type="project" value="UniProtKB-KW"/>
</dbReference>
<dbReference type="InterPro" id="IPR041399">
    <property type="entry name" value="Catalase_large_C"/>
</dbReference>
<evidence type="ECO:0000256" key="2">
    <source>
        <dbReference type="ARBA" id="ARBA00012314"/>
    </source>
</evidence>
<sequence>MQMQVPKGRVAYEPSSLDPNSPRASAATGFRSFAQPAGDDAKGRVRPESFADHYSQARLFYRSQSAVEQAHIASATVFELSKVQTEHVRTAVVSHLLVIDEQLGKRVANGLGLQTLPQPAAVHAPVQDLAPSPALRIIDRMRPTLEGRCVAILVDDGSNAESVAALKKAIEAQKARVKIIAPKVGGARLSDGSLCKADGHLAGSPSSQFDAVAAVLSMDAGKRLSHEGAAQDWFRDAYAHLKAIAACKATRLILEAAGVEPDEAVFDPADTKPFLAAAQTRLWSREPKLRTLA</sequence>
<dbReference type="GO" id="GO:0006979">
    <property type="term" value="P:response to oxidative stress"/>
    <property type="evidence" value="ECO:0007669"/>
    <property type="project" value="InterPro"/>
</dbReference>
<dbReference type="GO" id="GO:0020037">
    <property type="term" value="F:heme binding"/>
    <property type="evidence" value="ECO:0007669"/>
    <property type="project" value="InterPro"/>
</dbReference>
<comment type="caution">
    <text evidence="12">The sequence shown here is derived from an EMBL/GenBank/DDBJ whole genome shotgun (WGS) entry which is preliminary data.</text>
</comment>
<evidence type="ECO:0000256" key="6">
    <source>
        <dbReference type="ARBA" id="ARBA00023002"/>
    </source>
</evidence>
<evidence type="ECO:0000256" key="3">
    <source>
        <dbReference type="ARBA" id="ARBA00022559"/>
    </source>
</evidence>
<keyword evidence="4" id="KW-0349">Heme</keyword>
<accession>A0A645EB70</accession>
<keyword evidence="8" id="KW-0376">Hydrogen peroxide</keyword>
<dbReference type="Gene3D" id="1.20.1370.20">
    <property type="match status" value="1"/>
</dbReference>
<evidence type="ECO:0000256" key="8">
    <source>
        <dbReference type="ARBA" id="ARBA00023324"/>
    </source>
</evidence>
<dbReference type="InterPro" id="IPR024712">
    <property type="entry name" value="Catalase_clade2"/>
</dbReference>
<dbReference type="Pfam" id="PF18011">
    <property type="entry name" value="Catalase_C"/>
    <property type="match status" value="1"/>
</dbReference>
<comment type="cofactor">
    <cofactor evidence="1">
        <name>heme</name>
        <dbReference type="ChEBI" id="CHEBI:30413"/>
    </cofactor>
</comment>
<evidence type="ECO:0000313" key="12">
    <source>
        <dbReference type="EMBL" id="MPM98725.1"/>
    </source>
</evidence>
<evidence type="ECO:0000256" key="7">
    <source>
        <dbReference type="ARBA" id="ARBA00023004"/>
    </source>
</evidence>
<dbReference type="InterPro" id="IPR029062">
    <property type="entry name" value="Class_I_gatase-like"/>
</dbReference>
<dbReference type="AlphaFoldDB" id="A0A645EB70"/>
<dbReference type="InterPro" id="IPR020835">
    <property type="entry name" value="Catalase_sf"/>
</dbReference>
<evidence type="ECO:0000256" key="4">
    <source>
        <dbReference type="ARBA" id="ARBA00022617"/>
    </source>
</evidence>
<feature type="domain" description="Large catalase C-terminal" evidence="11">
    <location>
        <begin position="147"/>
        <end position="270"/>
    </location>
</feature>
<dbReference type="Pfam" id="PF06628">
    <property type="entry name" value="Catalase-rel"/>
    <property type="match status" value="1"/>
</dbReference>
<dbReference type="InterPro" id="IPR010582">
    <property type="entry name" value="Catalase_immune_responsive"/>
</dbReference>
<keyword evidence="7" id="KW-0408">Iron</keyword>
<dbReference type="PANTHER" id="PTHR42821:SF1">
    <property type="entry name" value="CATALASE-B"/>
    <property type="match status" value="1"/>
</dbReference>
<dbReference type="EMBL" id="VSSQ01044861">
    <property type="protein sequence ID" value="MPM98725.1"/>
    <property type="molecule type" value="Genomic_DNA"/>
</dbReference>
<protein>
    <recommendedName>
        <fullName evidence="2">catalase</fullName>
        <ecNumber evidence="2">1.11.1.6</ecNumber>
    </recommendedName>
</protein>
<keyword evidence="6 12" id="KW-0560">Oxidoreductase</keyword>
<evidence type="ECO:0000259" key="10">
    <source>
        <dbReference type="Pfam" id="PF06628"/>
    </source>
</evidence>
<gene>
    <name evidence="12" type="primary">katE_3</name>
    <name evidence="12" type="ORF">SDC9_145914</name>
</gene>
<dbReference type="SUPFAM" id="SSF52317">
    <property type="entry name" value="Class I glutamine amidotransferase-like"/>
    <property type="match status" value="1"/>
</dbReference>